<reference evidence="3" key="1">
    <citation type="submission" date="2007-02" db="EMBL/GenBank/DDBJ databases">
        <title>Complete sequence of Mycobacterium sp. JLS.</title>
        <authorList>
            <consortium name="US DOE Joint Genome Institute"/>
            <person name="Copeland A."/>
            <person name="Lucas S."/>
            <person name="Lapidus A."/>
            <person name="Barry K."/>
            <person name="Detter J.C."/>
            <person name="Glavina del Rio T."/>
            <person name="Hammon N."/>
            <person name="Israni S."/>
            <person name="Dalin E."/>
            <person name="Tice H."/>
            <person name="Pitluck S."/>
            <person name="Chain P."/>
            <person name="Malfatti S."/>
            <person name="Shin M."/>
            <person name="Vergez L."/>
            <person name="Schmutz J."/>
            <person name="Larimer F."/>
            <person name="Land M."/>
            <person name="Hauser L."/>
            <person name="Kyrpides N."/>
            <person name="Mikhailova N."/>
            <person name="Miller C.D."/>
            <person name="Anderson A.J."/>
            <person name="Sims R.C."/>
            <person name="Richardson P."/>
        </authorList>
    </citation>
    <scope>NUCLEOTIDE SEQUENCE [LARGE SCALE GENOMIC DNA]</scope>
    <source>
        <strain evidence="3">JLS</strain>
    </source>
</reference>
<protein>
    <submittedName>
        <fullName evidence="3">Activator of Hsp90 ATPase 1 family protein</fullName>
    </submittedName>
</protein>
<dbReference type="InterPro" id="IPR023393">
    <property type="entry name" value="START-like_dom_sf"/>
</dbReference>
<dbReference type="AlphaFoldDB" id="A0A5Q5CCR7"/>
<evidence type="ECO:0000313" key="3">
    <source>
        <dbReference type="EMBL" id="ABN96970.1"/>
    </source>
</evidence>
<evidence type="ECO:0000259" key="2">
    <source>
        <dbReference type="Pfam" id="PF08327"/>
    </source>
</evidence>
<proteinExistence type="inferred from homology"/>
<dbReference type="KEGG" id="mjl:Mjls_1167"/>
<dbReference type="Pfam" id="PF08327">
    <property type="entry name" value="AHSA1"/>
    <property type="match status" value="1"/>
</dbReference>
<dbReference type="Gene3D" id="3.30.530.20">
    <property type="match status" value="1"/>
</dbReference>
<accession>A0A5Q5CCR7</accession>
<dbReference type="CDD" id="cd07814">
    <property type="entry name" value="SRPBCC_CalC_Aha1-like"/>
    <property type="match status" value="1"/>
</dbReference>
<name>A0A5Q5CCR7_MYCSJ</name>
<dbReference type="EMBL" id="CP000580">
    <property type="protein sequence ID" value="ABN96970.1"/>
    <property type="molecule type" value="Genomic_DNA"/>
</dbReference>
<organism evidence="3">
    <name type="scientific">Mycobacterium sp. (strain JLS)</name>
    <dbReference type="NCBI Taxonomy" id="164757"/>
    <lineage>
        <taxon>Bacteria</taxon>
        <taxon>Bacillati</taxon>
        <taxon>Actinomycetota</taxon>
        <taxon>Actinomycetes</taxon>
        <taxon>Mycobacteriales</taxon>
        <taxon>Mycobacteriaceae</taxon>
        <taxon>Mycobacterium</taxon>
    </lineage>
</organism>
<gene>
    <name evidence="3" type="ordered locus">Mjls_1167</name>
</gene>
<dbReference type="SUPFAM" id="SSF55961">
    <property type="entry name" value="Bet v1-like"/>
    <property type="match status" value="1"/>
</dbReference>
<comment type="similarity">
    <text evidence="1">Belongs to the AHA1 family.</text>
</comment>
<evidence type="ECO:0000256" key="1">
    <source>
        <dbReference type="ARBA" id="ARBA00006817"/>
    </source>
</evidence>
<dbReference type="InterPro" id="IPR013538">
    <property type="entry name" value="ASHA1/2-like_C"/>
</dbReference>
<sequence length="144" mass="16430">MTEAPTVRVQRLMPAPPDEVFDEWLDPESLKEWMCPHPTRVVDVQLDARVGGIVRFDVDHVGEQVLITGQFLEIDRPQLLRFTWSTSNWADPTIVSVVEVTFAPAGDDETLMSIEHTQLPPTEFQNFHSGWTLTFDQLAATIRR</sequence>
<feature type="domain" description="Activator of Hsp90 ATPase homologue 1/2-like C-terminal" evidence="2">
    <location>
        <begin position="15"/>
        <end position="142"/>
    </location>
</feature>